<proteinExistence type="inferred from homology"/>
<dbReference type="InterPro" id="IPR036523">
    <property type="entry name" value="SurE-like_sf"/>
</dbReference>
<comment type="cofactor">
    <cofactor evidence="7">
        <name>a divalent metal cation</name>
        <dbReference type="ChEBI" id="CHEBI:60240"/>
    </cofactor>
    <text evidence="7">Binds 1 divalent metal cation per subunit.</text>
</comment>
<evidence type="ECO:0000256" key="2">
    <source>
        <dbReference type="ARBA" id="ARBA00011062"/>
    </source>
</evidence>
<feature type="binding site" evidence="7">
    <location>
        <position position="39"/>
    </location>
    <ligand>
        <name>a divalent metal cation</name>
        <dbReference type="ChEBI" id="CHEBI:60240"/>
    </ligand>
</feature>
<evidence type="ECO:0000256" key="1">
    <source>
        <dbReference type="ARBA" id="ARBA00000815"/>
    </source>
</evidence>
<evidence type="ECO:0000256" key="3">
    <source>
        <dbReference type="ARBA" id="ARBA00022490"/>
    </source>
</evidence>
<dbReference type="GO" id="GO:0008254">
    <property type="term" value="F:3'-nucleotidase activity"/>
    <property type="evidence" value="ECO:0007669"/>
    <property type="project" value="UniProtKB-EC"/>
</dbReference>
<accession>A0ABS9NPI4</accession>
<comment type="subcellular location">
    <subcellularLocation>
        <location evidence="7">Cytoplasm</location>
    </subcellularLocation>
</comment>
<evidence type="ECO:0000313" key="10">
    <source>
        <dbReference type="Proteomes" id="UP001298424"/>
    </source>
</evidence>
<dbReference type="Proteomes" id="UP001298424">
    <property type="component" value="Unassembled WGS sequence"/>
</dbReference>
<gene>
    <name evidence="7 9" type="primary">surE</name>
    <name evidence="9" type="ORF">MB824_07025</name>
</gene>
<evidence type="ECO:0000313" key="9">
    <source>
        <dbReference type="EMBL" id="MCG6504243.1"/>
    </source>
</evidence>
<dbReference type="InterPro" id="IPR030048">
    <property type="entry name" value="SurE"/>
</dbReference>
<evidence type="ECO:0000256" key="6">
    <source>
        <dbReference type="ARBA" id="ARBA00022801"/>
    </source>
</evidence>
<keyword evidence="6 7" id="KW-0378">Hydrolase</keyword>
<feature type="binding site" evidence="7">
    <location>
        <position position="91"/>
    </location>
    <ligand>
        <name>a divalent metal cation</name>
        <dbReference type="ChEBI" id="CHEBI:60240"/>
    </ligand>
</feature>
<organism evidence="9 10">
    <name type="scientific">Kingella pumchi</name>
    <dbReference type="NCBI Taxonomy" id="2779506"/>
    <lineage>
        <taxon>Bacteria</taxon>
        <taxon>Pseudomonadati</taxon>
        <taxon>Pseudomonadota</taxon>
        <taxon>Betaproteobacteria</taxon>
        <taxon>Neisseriales</taxon>
        <taxon>Neisseriaceae</taxon>
        <taxon>Kingella</taxon>
    </lineage>
</organism>
<dbReference type="Gene3D" id="3.40.1210.10">
    <property type="entry name" value="Survival protein SurE-like phosphatase/nucleotidase"/>
    <property type="match status" value="1"/>
</dbReference>
<sequence length="252" mass="27024">MNILISNDDGYLAPGIALLARVAGEFANVRVVAPEQNRSAASNSLTLDRPLHIRAADNGFYFVNGTPTDCIHLALHALPDFTPDLVISGVNHGANMGDDTLYSGTVAAATEAFLMNIPAVAFSLVSADFARYGETAEKALWPLLERLTAEPPRAPVLWNVNIPAVAAGDLQGHKITRLGRRHHQQSVMPATSPRGEQLYWIGPAGAVADSDEGTDFAACEAGFVSITPLQVDLSAYAQMQDLQRFWHGSDFS</sequence>
<feature type="domain" description="Survival protein SurE-like phosphatase/nucleotidase" evidence="8">
    <location>
        <begin position="3"/>
        <end position="184"/>
    </location>
</feature>
<keyword evidence="3 7" id="KW-0963">Cytoplasm</keyword>
<reference evidence="9 10" key="1">
    <citation type="submission" date="2022-02" db="EMBL/GenBank/DDBJ databases">
        <title>Genome sequence data of Kingella unionensis sp. nov. strain CICC 24913 (CCUG 75125).</title>
        <authorList>
            <person name="Xiao M."/>
        </authorList>
    </citation>
    <scope>NUCLEOTIDE SEQUENCE [LARGE SCALE GENOMIC DNA]</scope>
    <source>
        <strain evidence="9 10">CICC 24913</strain>
    </source>
</reference>
<comment type="catalytic activity">
    <reaction evidence="1 7">
        <text>a ribonucleoside 5'-phosphate + H2O = a ribonucleoside + phosphate</text>
        <dbReference type="Rhea" id="RHEA:12484"/>
        <dbReference type="ChEBI" id="CHEBI:15377"/>
        <dbReference type="ChEBI" id="CHEBI:18254"/>
        <dbReference type="ChEBI" id="CHEBI:43474"/>
        <dbReference type="ChEBI" id="CHEBI:58043"/>
        <dbReference type="EC" id="3.1.3.5"/>
    </reaction>
</comment>
<dbReference type="Pfam" id="PF01975">
    <property type="entry name" value="SurE"/>
    <property type="match status" value="1"/>
</dbReference>
<dbReference type="RefSeq" id="WP_238747548.1">
    <property type="nucleotide sequence ID" value="NZ_JAKOOW010000025.1"/>
</dbReference>
<dbReference type="NCBIfam" id="NF001490">
    <property type="entry name" value="PRK00346.1-4"/>
    <property type="match status" value="1"/>
</dbReference>
<comment type="caution">
    <text evidence="9">The sequence shown here is derived from an EMBL/GenBank/DDBJ whole genome shotgun (WGS) entry which is preliminary data.</text>
</comment>
<dbReference type="EC" id="3.1.3.5" evidence="7"/>
<feature type="binding site" evidence="7">
    <location>
        <position position="9"/>
    </location>
    <ligand>
        <name>a divalent metal cation</name>
        <dbReference type="ChEBI" id="CHEBI:60240"/>
    </ligand>
</feature>
<feature type="binding site" evidence="7">
    <location>
        <position position="8"/>
    </location>
    <ligand>
        <name>a divalent metal cation</name>
        <dbReference type="ChEBI" id="CHEBI:60240"/>
    </ligand>
</feature>
<protein>
    <recommendedName>
        <fullName evidence="7">5'-nucleotidase SurE</fullName>
        <ecNumber evidence="7">3.1.3.5</ecNumber>
    </recommendedName>
    <alternativeName>
        <fullName evidence="7">Nucleoside 5'-monophosphate phosphohydrolase</fullName>
    </alternativeName>
</protein>
<evidence type="ECO:0000256" key="4">
    <source>
        <dbReference type="ARBA" id="ARBA00022723"/>
    </source>
</evidence>
<dbReference type="NCBIfam" id="TIGR00087">
    <property type="entry name" value="surE"/>
    <property type="match status" value="1"/>
</dbReference>
<keyword evidence="10" id="KW-1185">Reference proteome</keyword>
<dbReference type="PANTHER" id="PTHR30457">
    <property type="entry name" value="5'-NUCLEOTIDASE SURE"/>
    <property type="match status" value="1"/>
</dbReference>
<dbReference type="SUPFAM" id="SSF64167">
    <property type="entry name" value="SurE-like"/>
    <property type="match status" value="1"/>
</dbReference>
<dbReference type="EMBL" id="JAKOOW010000025">
    <property type="protein sequence ID" value="MCG6504243.1"/>
    <property type="molecule type" value="Genomic_DNA"/>
</dbReference>
<keyword evidence="4 7" id="KW-0479">Metal-binding</keyword>
<dbReference type="HAMAP" id="MF_00060">
    <property type="entry name" value="SurE"/>
    <property type="match status" value="1"/>
</dbReference>
<dbReference type="InterPro" id="IPR002828">
    <property type="entry name" value="SurE-like_Pase/nucleotidase"/>
</dbReference>
<evidence type="ECO:0000256" key="5">
    <source>
        <dbReference type="ARBA" id="ARBA00022741"/>
    </source>
</evidence>
<dbReference type="PANTHER" id="PTHR30457:SF12">
    <property type="entry name" value="5'_3'-NUCLEOTIDASE SURE"/>
    <property type="match status" value="1"/>
</dbReference>
<keyword evidence="5 7" id="KW-0547">Nucleotide-binding</keyword>
<dbReference type="NCBIfam" id="NF001489">
    <property type="entry name" value="PRK00346.1-3"/>
    <property type="match status" value="1"/>
</dbReference>
<evidence type="ECO:0000259" key="8">
    <source>
        <dbReference type="Pfam" id="PF01975"/>
    </source>
</evidence>
<name>A0ABS9NPI4_9NEIS</name>
<comment type="function">
    <text evidence="7">Nucleotidase that shows phosphatase activity on nucleoside 5'-monophosphates.</text>
</comment>
<evidence type="ECO:0000256" key="7">
    <source>
        <dbReference type="HAMAP-Rule" id="MF_00060"/>
    </source>
</evidence>
<comment type="similarity">
    <text evidence="2 7">Belongs to the SurE nucleotidase family.</text>
</comment>